<dbReference type="Proteomes" id="UP000015104">
    <property type="component" value="Unassembled WGS sequence"/>
</dbReference>
<evidence type="ECO:0000313" key="2">
    <source>
        <dbReference type="EnsemblMetazoa" id="tetur08g03790.1"/>
    </source>
</evidence>
<dbReference type="AlphaFoldDB" id="T1KBE3"/>
<proteinExistence type="predicted"/>
<dbReference type="InterPro" id="IPR003599">
    <property type="entry name" value="Ig_sub"/>
</dbReference>
<name>T1KBE3_TETUR</name>
<dbReference type="STRING" id="32264.T1KBE3"/>
<dbReference type="InterPro" id="IPR036179">
    <property type="entry name" value="Ig-like_dom_sf"/>
</dbReference>
<dbReference type="PROSITE" id="PS50835">
    <property type="entry name" value="IG_LIKE"/>
    <property type="match status" value="1"/>
</dbReference>
<dbReference type="EnsemblMetazoa" id="tetur08g03790.1">
    <property type="protein sequence ID" value="tetur08g03790.1"/>
    <property type="gene ID" value="tetur08g03790"/>
</dbReference>
<dbReference type="EMBL" id="CAEY01001948">
    <property type="status" value="NOT_ANNOTATED_CDS"/>
    <property type="molecule type" value="Genomic_DNA"/>
</dbReference>
<dbReference type="HOGENOM" id="CLU_1534519_0_0_1"/>
<dbReference type="Gene3D" id="3.30.200.20">
    <property type="entry name" value="Phosphorylase Kinase, domain 1"/>
    <property type="match status" value="1"/>
</dbReference>
<protein>
    <recommendedName>
        <fullName evidence="1">Ig-like domain-containing protein</fullName>
    </recommendedName>
</protein>
<dbReference type="Gene3D" id="2.60.40.10">
    <property type="entry name" value="Immunoglobulins"/>
    <property type="match status" value="1"/>
</dbReference>
<dbReference type="SMART" id="SM00409">
    <property type="entry name" value="IG"/>
    <property type="match status" value="1"/>
</dbReference>
<dbReference type="SUPFAM" id="SSF48726">
    <property type="entry name" value="Immunoglobulin"/>
    <property type="match status" value="1"/>
</dbReference>
<feature type="domain" description="Ig-like" evidence="1">
    <location>
        <begin position="6"/>
        <end position="70"/>
    </location>
</feature>
<reference evidence="3" key="1">
    <citation type="submission" date="2011-08" db="EMBL/GenBank/DDBJ databases">
        <authorList>
            <person name="Rombauts S."/>
        </authorList>
    </citation>
    <scope>NUCLEOTIDE SEQUENCE</scope>
    <source>
        <strain evidence="3">London</strain>
    </source>
</reference>
<dbReference type="InterPro" id="IPR013783">
    <property type="entry name" value="Ig-like_fold"/>
</dbReference>
<accession>T1KBE3</accession>
<dbReference type="InterPro" id="IPR007110">
    <property type="entry name" value="Ig-like_dom"/>
</dbReference>
<keyword evidence="3" id="KW-1185">Reference proteome</keyword>
<reference evidence="2" key="2">
    <citation type="submission" date="2015-06" db="UniProtKB">
        <authorList>
            <consortium name="EnsemblMetazoa"/>
        </authorList>
    </citation>
    <scope>IDENTIFICATION</scope>
</reference>
<evidence type="ECO:0000313" key="3">
    <source>
        <dbReference type="Proteomes" id="UP000015104"/>
    </source>
</evidence>
<organism evidence="2 3">
    <name type="scientific">Tetranychus urticae</name>
    <name type="common">Two-spotted spider mite</name>
    <dbReference type="NCBI Taxonomy" id="32264"/>
    <lineage>
        <taxon>Eukaryota</taxon>
        <taxon>Metazoa</taxon>
        <taxon>Ecdysozoa</taxon>
        <taxon>Arthropoda</taxon>
        <taxon>Chelicerata</taxon>
        <taxon>Arachnida</taxon>
        <taxon>Acari</taxon>
        <taxon>Acariformes</taxon>
        <taxon>Trombidiformes</taxon>
        <taxon>Prostigmata</taxon>
        <taxon>Eleutherengona</taxon>
        <taxon>Raphignathae</taxon>
        <taxon>Tetranychoidea</taxon>
        <taxon>Tetranychidae</taxon>
        <taxon>Tetranychus</taxon>
    </lineage>
</organism>
<evidence type="ECO:0000259" key="1">
    <source>
        <dbReference type="PROSITE" id="PS50835"/>
    </source>
</evidence>
<sequence>MVQCRPSEVSHLKLDAGDNLVLSCVKKSNPLKLAFWFKEEREKWRLVQDGATYLFRLPNISEKDAGSYKCKKVGDLSVKFFKVTVNAPSHRNQVVFVVNQLFLIGIILTGNNISEDPVNSIADPTVELNILVYQKWEIQRERLKLHKPVGQGYFGRVYEGELTGVGKDKKDTLHL</sequence>